<gene>
    <name evidence="1" type="ORF">AN481_05425</name>
</gene>
<protein>
    <submittedName>
        <fullName evidence="1">Uncharacterized protein</fullName>
    </submittedName>
</protein>
<evidence type="ECO:0000313" key="1">
    <source>
        <dbReference type="EMBL" id="OBQ26384.1"/>
    </source>
</evidence>
<dbReference type="AlphaFoldDB" id="A0A1B7VZE4"/>
<accession>A0A1B7VZE4</accession>
<sequence>MQTAICTVFEKDYHYGVGALANSLYHHGFRGIVWAGYRGNTPHWAKFLKTENGYQEFSLGEGCAIRFVKLTTPKHLGFYKPDFMCQLWENYCPDIDALFYFDPDIVNKCEWDFYENWVSRGIALCGDSWYLVPANHPRRLAWKEFAQNNGFVCERELDYHYNSGFIGVHKNYKSILEIWQKLEELGEIAGYANLQDLYNNNTFNRYPYLYGDQTYLNLALMLTNYPLSTVGPDGMDFVPGGTIMSHATVPHIKPWRKKLLFSALNGNSPTITDKLYWRHSQTPIQLYSMAKILWQKFEILCGSALGRFIRRAPM</sequence>
<dbReference type="STRING" id="1803587.GCA_001593825_02121"/>
<dbReference type="EMBL" id="LJOY01000012">
    <property type="protein sequence ID" value="OBQ26384.1"/>
    <property type="molecule type" value="Genomic_DNA"/>
</dbReference>
<name>A0A1B7VZE4_APHFL</name>
<comment type="caution">
    <text evidence="1">The sequence shown here is derived from an EMBL/GenBank/DDBJ whole genome shotgun (WGS) entry which is preliminary data.</text>
</comment>
<proteinExistence type="predicted"/>
<dbReference type="Proteomes" id="UP000092382">
    <property type="component" value="Unassembled WGS sequence"/>
</dbReference>
<organism evidence="1 2">
    <name type="scientific">Aphanizomenon flos-aquae LD13</name>
    <dbReference type="NCBI Taxonomy" id="1710894"/>
    <lineage>
        <taxon>Bacteria</taxon>
        <taxon>Bacillati</taxon>
        <taxon>Cyanobacteriota</taxon>
        <taxon>Cyanophyceae</taxon>
        <taxon>Nostocales</taxon>
        <taxon>Aphanizomenonaceae</taxon>
        <taxon>Aphanizomenon</taxon>
    </lineage>
</organism>
<reference evidence="1 2" key="1">
    <citation type="submission" date="2015-09" db="EMBL/GenBank/DDBJ databases">
        <title>Whole genome shotgun sequence assembly of Aphanizomenon flos-aquae UKL13.</title>
        <authorList>
            <person name="Driscoll C."/>
        </authorList>
    </citation>
    <scope>NUCLEOTIDE SEQUENCE [LARGE SCALE GENOMIC DNA]</scope>
    <source>
        <strain evidence="1">MDT13</strain>
    </source>
</reference>
<dbReference type="SUPFAM" id="SSF53448">
    <property type="entry name" value="Nucleotide-diphospho-sugar transferases"/>
    <property type="match status" value="1"/>
</dbReference>
<evidence type="ECO:0000313" key="2">
    <source>
        <dbReference type="Proteomes" id="UP000092382"/>
    </source>
</evidence>
<dbReference type="InterPro" id="IPR029044">
    <property type="entry name" value="Nucleotide-diphossugar_trans"/>
</dbReference>
<dbReference type="PATRIC" id="fig|1710894.3.peg.2108"/>